<sequence length="209" mass="24270">MEKTDLKKLFKNYYNASTQPELVSFGKAEFLSITGKGDPSSSSFKNSIQALYSVAYGIKFHYKSQGKDFVVAKLEGLWWFDNKRFGQPSMREAPLKVPRDEWQWRLLIRIPEYVEESQIQLCKEKVMQKKGLPLTDAVEYFEMGKGQFVQVLHQGPFDKEPESLAKLEAFMTQKRLKKAGLHHEIYLSDFTKTAPEKLKTILREPVYSM</sequence>
<dbReference type="Pfam" id="PF06445">
    <property type="entry name" value="GyrI-like"/>
    <property type="match status" value="1"/>
</dbReference>
<accession>A0AAW9S0J5</accession>
<comment type="caution">
    <text evidence="2">The sequence shown here is derived from an EMBL/GenBank/DDBJ whole genome shotgun (WGS) entry which is preliminary data.</text>
</comment>
<dbReference type="RefSeq" id="WP_346823476.1">
    <property type="nucleotide sequence ID" value="NZ_JBDKWZ010000016.1"/>
</dbReference>
<dbReference type="EMBL" id="JBDKWZ010000016">
    <property type="protein sequence ID" value="MEN7550694.1"/>
    <property type="molecule type" value="Genomic_DNA"/>
</dbReference>
<reference evidence="2 3" key="1">
    <citation type="submission" date="2024-04" db="EMBL/GenBank/DDBJ databases">
        <title>Novel genus in family Flammeovirgaceae.</title>
        <authorList>
            <person name="Nguyen T.H."/>
            <person name="Vuong T.Q."/>
            <person name="Le H."/>
            <person name="Kim S.-G."/>
        </authorList>
    </citation>
    <scope>NUCLEOTIDE SEQUENCE [LARGE SCALE GENOMIC DNA]</scope>
    <source>
        <strain evidence="2 3">JCM 23209</strain>
    </source>
</reference>
<dbReference type="InterPro" id="IPR008319">
    <property type="entry name" value="GyrI-like_CCH_Lin2189-like"/>
</dbReference>
<evidence type="ECO:0000259" key="1">
    <source>
        <dbReference type="Pfam" id="PF06445"/>
    </source>
</evidence>
<keyword evidence="3" id="KW-1185">Reference proteome</keyword>
<dbReference type="InterPro" id="IPR029442">
    <property type="entry name" value="GyrI-like"/>
</dbReference>
<gene>
    <name evidence="2" type="ORF">AAG747_22430</name>
</gene>
<dbReference type="InterPro" id="IPR011256">
    <property type="entry name" value="Reg_factor_effector_dom_sf"/>
</dbReference>
<dbReference type="Proteomes" id="UP001403385">
    <property type="component" value="Unassembled WGS sequence"/>
</dbReference>
<dbReference type="PIRSF" id="PIRSF031644">
    <property type="entry name" value="UCP031644"/>
    <property type="match status" value="1"/>
</dbReference>
<organism evidence="2 3">
    <name type="scientific">Rapidithrix thailandica</name>
    <dbReference type="NCBI Taxonomy" id="413964"/>
    <lineage>
        <taxon>Bacteria</taxon>
        <taxon>Pseudomonadati</taxon>
        <taxon>Bacteroidota</taxon>
        <taxon>Cytophagia</taxon>
        <taxon>Cytophagales</taxon>
        <taxon>Flammeovirgaceae</taxon>
        <taxon>Rapidithrix</taxon>
    </lineage>
</organism>
<dbReference type="SUPFAM" id="SSF55136">
    <property type="entry name" value="Probable bacterial effector-binding domain"/>
    <property type="match status" value="1"/>
</dbReference>
<evidence type="ECO:0000313" key="3">
    <source>
        <dbReference type="Proteomes" id="UP001403385"/>
    </source>
</evidence>
<name>A0AAW9S0J5_9BACT</name>
<dbReference type="AlphaFoldDB" id="A0AAW9S0J5"/>
<dbReference type="Gene3D" id="3.20.80.10">
    <property type="entry name" value="Regulatory factor, effector binding domain"/>
    <property type="match status" value="1"/>
</dbReference>
<proteinExistence type="predicted"/>
<feature type="domain" description="GyrI-like small molecule binding" evidence="1">
    <location>
        <begin position="19"/>
        <end position="200"/>
    </location>
</feature>
<protein>
    <submittedName>
        <fullName evidence="2">GyrI-like domain-containing protein</fullName>
    </submittedName>
</protein>
<evidence type="ECO:0000313" key="2">
    <source>
        <dbReference type="EMBL" id="MEN7550694.1"/>
    </source>
</evidence>